<geneLocation type="plasmid" evidence="1 2">
    <name>1</name>
</geneLocation>
<dbReference type="KEGG" id="mabb:MASS_1p0065"/>
<reference evidence="1 2" key="1">
    <citation type="journal article" date="2013" name="Genome Announc.">
        <title>Complete Genome Sequence of Mycobacterium massiliense Clinical Strain Asan 50594, Belonging to the Type II Genotype.</title>
        <authorList>
            <person name="Kim B.J."/>
            <person name="Kim B.R."/>
            <person name="Hong S.H."/>
            <person name="Seok S.H."/>
            <person name="Kook Y.H."/>
            <person name="Kim B.J."/>
        </authorList>
    </citation>
    <scope>NUCLEOTIDE SEQUENCE [LARGE SCALE GENOMIC DNA]</scope>
    <source>
        <strain evidence="1 2">50594</strain>
    </source>
</reference>
<name>A0AB33AIJ2_9MYCO</name>
<sequence length="103" mass="11176">MERACGAIKVIDSLTTKTLEQEPYPGKDTPPLDGHVLIEYANALNHVDRQGLSTTLNAAITAHVYALTNLGAMINHHVKHEDVGSMVIVVDTTAAVLHEFCRT</sequence>
<gene>
    <name evidence="1" type="ORF">MASS_1p0065</name>
</gene>
<dbReference type="AlphaFoldDB" id="A0AB33AIJ2"/>
<protein>
    <submittedName>
        <fullName evidence="1">Uncharacterized protein</fullName>
    </submittedName>
</protein>
<accession>A0AB33AIJ2</accession>
<keyword evidence="1" id="KW-0614">Plasmid</keyword>
<evidence type="ECO:0000313" key="1">
    <source>
        <dbReference type="EMBL" id="AGM31625.1"/>
    </source>
</evidence>
<proteinExistence type="predicted"/>
<organism evidence="1 2">
    <name type="scientific">Mycobacteroides abscessus subsp. bolletii 50594</name>
    <dbReference type="NCBI Taxonomy" id="1303024"/>
    <lineage>
        <taxon>Bacteria</taxon>
        <taxon>Bacillati</taxon>
        <taxon>Actinomycetota</taxon>
        <taxon>Actinomycetes</taxon>
        <taxon>Mycobacteriales</taxon>
        <taxon>Mycobacteriaceae</taxon>
        <taxon>Mycobacteroides</taxon>
        <taxon>Mycobacteroides abscessus</taxon>
    </lineage>
</organism>
<dbReference type="EMBL" id="CP004375">
    <property type="protein sequence ID" value="AGM31625.1"/>
    <property type="molecule type" value="Genomic_DNA"/>
</dbReference>
<dbReference type="Proteomes" id="UP000013961">
    <property type="component" value="Plasmid 1"/>
</dbReference>
<evidence type="ECO:0000313" key="2">
    <source>
        <dbReference type="Proteomes" id="UP000013961"/>
    </source>
</evidence>